<keyword evidence="9" id="KW-0234">DNA repair</keyword>
<dbReference type="FunFam" id="3.40.50.410:FF:000015">
    <property type="entry name" value="General transcription factor IIH subunit 2"/>
    <property type="match status" value="1"/>
</dbReference>
<dbReference type="Pfam" id="PF07975">
    <property type="entry name" value="C1_4"/>
    <property type="match status" value="1"/>
</dbReference>
<keyword evidence="5" id="KW-0863">Zinc-finger</keyword>
<evidence type="ECO:0000256" key="6">
    <source>
        <dbReference type="ARBA" id="ARBA00022833"/>
    </source>
</evidence>
<dbReference type="InterPro" id="IPR036465">
    <property type="entry name" value="vWFA_dom_sf"/>
</dbReference>
<dbReference type="Pfam" id="PF04056">
    <property type="entry name" value="Ssl1"/>
    <property type="match status" value="1"/>
</dbReference>
<evidence type="ECO:0000256" key="12">
    <source>
        <dbReference type="PIRSR" id="PIRSR015919-1"/>
    </source>
</evidence>
<dbReference type="SMART" id="SM00327">
    <property type="entry name" value="VWA"/>
    <property type="match status" value="1"/>
</dbReference>
<evidence type="ECO:0000256" key="7">
    <source>
        <dbReference type="ARBA" id="ARBA00023015"/>
    </source>
</evidence>
<comment type="similarity">
    <text evidence="2 11">Belongs to the GTF2H2 family.</text>
</comment>
<reference evidence="15" key="1">
    <citation type="journal article" date="2019" name="Plant J.">
        <title>Chlorella vulgaris genome assembly and annotation reveals the molecular basis for metabolic acclimation to high light conditions.</title>
        <authorList>
            <person name="Cecchin M."/>
            <person name="Marcolungo L."/>
            <person name="Rossato M."/>
            <person name="Girolomoni L."/>
            <person name="Cosentino E."/>
            <person name="Cuine S."/>
            <person name="Li-Beisson Y."/>
            <person name="Delledonne M."/>
            <person name="Ballottari M."/>
        </authorList>
    </citation>
    <scope>NUCLEOTIDE SEQUENCE</scope>
    <source>
        <strain evidence="15">211/11P</strain>
    </source>
</reference>
<dbReference type="OrthoDB" id="284275at2759"/>
<evidence type="ECO:0000256" key="5">
    <source>
        <dbReference type="ARBA" id="ARBA00022771"/>
    </source>
</evidence>
<dbReference type="InterPro" id="IPR007198">
    <property type="entry name" value="Ssl1-like"/>
</dbReference>
<dbReference type="GO" id="GO:0000439">
    <property type="term" value="C:transcription factor TFIIH core complex"/>
    <property type="evidence" value="ECO:0007669"/>
    <property type="project" value="InterPro"/>
</dbReference>
<evidence type="ECO:0000256" key="2">
    <source>
        <dbReference type="ARBA" id="ARBA00006092"/>
    </source>
</evidence>
<evidence type="ECO:0000256" key="13">
    <source>
        <dbReference type="SAM" id="MobiDB-lite"/>
    </source>
</evidence>
<feature type="region of interest" description="Disordered" evidence="13">
    <location>
        <begin position="1"/>
        <end position="50"/>
    </location>
</feature>
<comment type="subcellular location">
    <subcellularLocation>
        <location evidence="1 11">Nucleus</location>
    </subcellularLocation>
</comment>
<evidence type="ECO:0000256" key="3">
    <source>
        <dbReference type="ARBA" id="ARBA00022723"/>
    </source>
</evidence>
<proteinExistence type="inferred from homology"/>
<keyword evidence="4" id="KW-0227">DNA damage</keyword>
<dbReference type="Gene3D" id="3.40.50.410">
    <property type="entry name" value="von Willebrand factor, type A domain"/>
    <property type="match status" value="1"/>
</dbReference>
<dbReference type="Gene3D" id="3.30.40.10">
    <property type="entry name" value="Zinc/RING finger domain, C3HC4 (zinc finger)"/>
    <property type="match status" value="1"/>
</dbReference>
<comment type="caution">
    <text evidence="15">The sequence shown here is derived from an EMBL/GenBank/DDBJ whole genome shotgun (WGS) entry which is preliminary data.</text>
</comment>
<keyword evidence="3 11" id="KW-0479">Metal-binding</keyword>
<dbReference type="NCBIfam" id="TIGR00622">
    <property type="entry name" value="ssl1"/>
    <property type="match status" value="1"/>
</dbReference>
<dbReference type="GO" id="GO:0006351">
    <property type="term" value="P:DNA-templated transcription"/>
    <property type="evidence" value="ECO:0007669"/>
    <property type="project" value="InterPro"/>
</dbReference>
<evidence type="ECO:0000256" key="11">
    <source>
        <dbReference type="PIRNR" id="PIRNR015919"/>
    </source>
</evidence>
<evidence type="ECO:0000313" key="15">
    <source>
        <dbReference type="EMBL" id="KAI3429340.1"/>
    </source>
</evidence>
<feature type="compositionally biased region" description="Basic and acidic residues" evidence="13">
    <location>
        <begin position="26"/>
        <end position="46"/>
    </location>
</feature>
<dbReference type="PIRSF" id="PIRSF015919">
    <property type="entry name" value="TFIIH_SSL1"/>
    <property type="match status" value="1"/>
</dbReference>
<dbReference type="GO" id="GO:0006357">
    <property type="term" value="P:regulation of transcription by RNA polymerase II"/>
    <property type="evidence" value="ECO:0007669"/>
    <property type="project" value="TreeGrafter"/>
</dbReference>
<evidence type="ECO:0000256" key="9">
    <source>
        <dbReference type="ARBA" id="ARBA00023204"/>
    </source>
</evidence>
<evidence type="ECO:0000259" key="14">
    <source>
        <dbReference type="PROSITE" id="PS50234"/>
    </source>
</evidence>
<dbReference type="InterPro" id="IPR013083">
    <property type="entry name" value="Znf_RING/FYVE/PHD"/>
</dbReference>
<feature type="zinc finger region" description="C4-type" evidence="12">
    <location>
        <begin position="308"/>
        <end position="325"/>
    </location>
</feature>
<dbReference type="AlphaFoldDB" id="A0A9D4YW73"/>
<keyword evidence="6 11" id="KW-0862">Zinc</keyword>
<dbReference type="InterPro" id="IPR046349">
    <property type="entry name" value="C1-like_sf"/>
</dbReference>
<keyword evidence="16" id="KW-1185">Reference proteome</keyword>
<dbReference type="Proteomes" id="UP001055712">
    <property type="component" value="Unassembled WGS sequence"/>
</dbReference>
<dbReference type="SUPFAM" id="SSF53300">
    <property type="entry name" value="vWA-like"/>
    <property type="match status" value="1"/>
</dbReference>
<accession>A0A9D4YW73</accession>
<dbReference type="SMART" id="SM01047">
    <property type="entry name" value="C1_4"/>
    <property type="match status" value="1"/>
</dbReference>
<evidence type="ECO:0000256" key="10">
    <source>
        <dbReference type="ARBA" id="ARBA00023242"/>
    </source>
</evidence>
<reference evidence="15" key="2">
    <citation type="submission" date="2020-11" db="EMBL/GenBank/DDBJ databases">
        <authorList>
            <person name="Cecchin M."/>
            <person name="Marcolungo L."/>
            <person name="Rossato M."/>
            <person name="Girolomoni L."/>
            <person name="Cosentino E."/>
            <person name="Cuine S."/>
            <person name="Li-Beisson Y."/>
            <person name="Delledonne M."/>
            <person name="Ballottari M."/>
        </authorList>
    </citation>
    <scope>NUCLEOTIDE SEQUENCE</scope>
    <source>
        <strain evidence="15">211/11P</strain>
        <tissue evidence="15">Whole cell</tissue>
    </source>
</reference>
<dbReference type="PANTHER" id="PTHR12695">
    <property type="entry name" value="GENERAL TRANSCRIPTION FACTOR IIH SUBUNIT 2"/>
    <property type="match status" value="1"/>
</dbReference>
<dbReference type="InterPro" id="IPR002035">
    <property type="entry name" value="VWF_A"/>
</dbReference>
<dbReference type="InterPro" id="IPR012170">
    <property type="entry name" value="TFIIH_SSL1/p44"/>
</dbReference>
<evidence type="ECO:0000256" key="8">
    <source>
        <dbReference type="ARBA" id="ARBA00023163"/>
    </source>
</evidence>
<dbReference type="InterPro" id="IPR004595">
    <property type="entry name" value="TFIIH_C1-like_dom"/>
</dbReference>
<evidence type="ECO:0000313" key="16">
    <source>
        <dbReference type="Proteomes" id="UP001055712"/>
    </source>
</evidence>
<evidence type="ECO:0000256" key="1">
    <source>
        <dbReference type="ARBA" id="ARBA00004123"/>
    </source>
</evidence>
<dbReference type="EMBL" id="SIDB01000008">
    <property type="protein sequence ID" value="KAI3429340.1"/>
    <property type="molecule type" value="Genomic_DNA"/>
</dbReference>
<dbReference type="GO" id="GO:0008270">
    <property type="term" value="F:zinc ion binding"/>
    <property type="evidence" value="ECO:0007669"/>
    <property type="project" value="UniProtKB-UniRule"/>
</dbReference>
<gene>
    <name evidence="15" type="ORF">D9Q98_005435</name>
</gene>
<keyword evidence="8 11" id="KW-0804">Transcription</keyword>
<evidence type="ECO:0000256" key="4">
    <source>
        <dbReference type="ARBA" id="ARBA00022763"/>
    </source>
</evidence>
<dbReference type="GO" id="GO:0005675">
    <property type="term" value="C:transcription factor TFIIH holo complex"/>
    <property type="evidence" value="ECO:0007669"/>
    <property type="project" value="UniProtKB-UniRule"/>
</dbReference>
<keyword evidence="7 11" id="KW-0805">Transcription regulation</keyword>
<organism evidence="15 16">
    <name type="scientific">Chlorella vulgaris</name>
    <name type="common">Green alga</name>
    <dbReference type="NCBI Taxonomy" id="3077"/>
    <lineage>
        <taxon>Eukaryota</taxon>
        <taxon>Viridiplantae</taxon>
        <taxon>Chlorophyta</taxon>
        <taxon>core chlorophytes</taxon>
        <taxon>Trebouxiophyceae</taxon>
        <taxon>Chlorellales</taxon>
        <taxon>Chlorellaceae</taxon>
        <taxon>Chlorella clade</taxon>
        <taxon>Chlorella</taxon>
    </lineage>
</organism>
<dbReference type="GO" id="GO:0006289">
    <property type="term" value="P:nucleotide-excision repair"/>
    <property type="evidence" value="ECO:0007669"/>
    <property type="project" value="UniProtKB-UniRule"/>
</dbReference>
<protein>
    <recommendedName>
        <fullName evidence="11">General transcription factor IIH subunit</fullName>
    </recommendedName>
</protein>
<feature type="domain" description="VWFA" evidence="14">
    <location>
        <begin position="88"/>
        <end position="263"/>
    </location>
</feature>
<dbReference type="SUPFAM" id="SSF57889">
    <property type="entry name" value="Cysteine-rich domain"/>
    <property type="match status" value="1"/>
</dbReference>
<sequence length="463" mass="49254">MAGRAATLAEGRGMDLDEEDEELRADEEARGQTAFEREYEDDHSWEELEEDEFGNLRAPDQAEEQRARRRRLMSAAASARIRRGMVRYVEVVLDLSRAAALADMRPLRAAVMSGVLQQFVRTFFDENPLSQLGLVILRNGVAERLTELSSSPEAHIAKLRQNLDTGGDASLQNALDLCVDALKSIPPYGHREVLIMLAALSTCDPGDINASIKAAKRQRVRVSVVGLAAEVYVCRRMTEQTGGTYTVATGEGHLQELMLSHAVPPPAAPGTSSVSLVRMGFPCKNPEAPGAAAFCGEACLLRPGGYTCPKCKARVAELPSLCHVCGLSLVASPHLARSYHHLFPVPAFAEVPAAELLGVTGCGGNQPDFAPAFVTGRTYCYGCYTPLGQQAGGAGRSRGAASLAAAGIVSRCPDCRHLYCFECDSYIHEHLHTCPGCECLPPHLATATAAAAAAAAAAAPAVG</sequence>
<dbReference type="PANTHER" id="PTHR12695:SF2">
    <property type="entry name" value="GENERAL TRANSCRIPTION FACTOR IIH SUBUNIT 2-RELATED"/>
    <property type="match status" value="1"/>
</dbReference>
<feature type="compositionally biased region" description="Acidic residues" evidence="13">
    <location>
        <begin position="16"/>
        <end position="25"/>
    </location>
</feature>
<keyword evidence="10 11" id="KW-0539">Nucleus</keyword>
<name>A0A9D4YW73_CHLVU</name>
<dbReference type="PROSITE" id="PS50234">
    <property type="entry name" value="VWFA"/>
    <property type="match status" value="1"/>
</dbReference>